<evidence type="ECO:0000256" key="8">
    <source>
        <dbReference type="SAM" id="Phobius"/>
    </source>
</evidence>
<sequence length="412" mass="47016">MKFKNLLIVAVFLFAFLVRFYNFGERITFGPEQAISLISAAENLEKPSLLGIPYLLRQTTSGLQLFTAPLFGYSLIPLILLFNYDPIAITGFFVFLNLFTGFLVFLVSKEIFDEKVALFSAVLFLFSSHMVYHSLFIWTSNYMPLIGVLTICGLYKFKKKQASFWTFALGVLTGVGFGIQYFYLLAGLLVLLVVLKVSKKRVIHGSYFLLGILVGELPTVLFDLKHNFYHLKTLWSYFVETLKFPGQSQLSYYHFLVFWPLLAIFFGLVFSKIFTKSKLASLAMAAVFIYLSLNSSLVSFKNAVGMPSGLTAKKILLASESISRDNPRNFNLSVLMDFDFRGYVLRYPLKYLYKKSPLSVEDYPNAGVLYVLSQKNYDFSQPGVWELRSFLPYKVVLLSEIDDNYGVFKLIK</sequence>
<feature type="transmembrane region" description="Helical" evidence="8">
    <location>
        <begin position="252"/>
        <end position="270"/>
    </location>
</feature>
<evidence type="ECO:0000313" key="10">
    <source>
        <dbReference type="EMBL" id="KKU63797.1"/>
    </source>
</evidence>
<comment type="caution">
    <text evidence="10">The sequence shown here is derived from an EMBL/GenBank/DDBJ whole genome shotgun (WGS) entry which is preliminary data.</text>
</comment>
<evidence type="ECO:0000313" key="11">
    <source>
        <dbReference type="Proteomes" id="UP000034501"/>
    </source>
</evidence>
<proteinExistence type="predicted"/>
<dbReference type="PANTHER" id="PTHR33908">
    <property type="entry name" value="MANNOSYLTRANSFERASE YKCB-RELATED"/>
    <property type="match status" value="1"/>
</dbReference>
<keyword evidence="3" id="KW-0328">Glycosyltransferase</keyword>
<feature type="transmembrane region" description="Helical" evidence="8">
    <location>
        <begin position="87"/>
        <end position="107"/>
    </location>
</feature>
<feature type="domain" description="Glycosyltransferase RgtA/B/C/D-like" evidence="9">
    <location>
        <begin position="69"/>
        <end position="214"/>
    </location>
</feature>
<evidence type="ECO:0000256" key="5">
    <source>
        <dbReference type="ARBA" id="ARBA00022692"/>
    </source>
</evidence>
<keyword evidence="4 10" id="KW-0808">Transferase</keyword>
<feature type="transmembrane region" description="Helical" evidence="8">
    <location>
        <begin position="116"/>
        <end position="138"/>
    </location>
</feature>
<evidence type="ECO:0000256" key="2">
    <source>
        <dbReference type="ARBA" id="ARBA00022475"/>
    </source>
</evidence>
<accession>A0A0G1S334</accession>
<feature type="transmembrane region" description="Helical" evidence="8">
    <location>
        <begin position="207"/>
        <end position="224"/>
    </location>
</feature>
<dbReference type="GO" id="GO:0009103">
    <property type="term" value="P:lipopolysaccharide biosynthetic process"/>
    <property type="evidence" value="ECO:0007669"/>
    <property type="project" value="UniProtKB-ARBA"/>
</dbReference>
<dbReference type="InterPro" id="IPR050297">
    <property type="entry name" value="LipidA_mod_glycosyltrf_83"/>
</dbReference>
<evidence type="ECO:0000256" key="1">
    <source>
        <dbReference type="ARBA" id="ARBA00004651"/>
    </source>
</evidence>
<comment type="subcellular location">
    <subcellularLocation>
        <location evidence="1">Cell membrane</location>
        <topology evidence="1">Multi-pass membrane protein</topology>
    </subcellularLocation>
</comment>
<dbReference type="AlphaFoldDB" id="A0A0G1S334"/>
<dbReference type="InterPro" id="IPR038731">
    <property type="entry name" value="RgtA/B/C-like"/>
</dbReference>
<gene>
    <name evidence="10" type="ORF">UX88_C0022G0003</name>
</gene>
<keyword evidence="5 8" id="KW-0812">Transmembrane</keyword>
<evidence type="ECO:0000256" key="7">
    <source>
        <dbReference type="ARBA" id="ARBA00023136"/>
    </source>
</evidence>
<keyword evidence="2" id="KW-1003">Cell membrane</keyword>
<dbReference type="GO" id="GO:0005886">
    <property type="term" value="C:plasma membrane"/>
    <property type="evidence" value="ECO:0007669"/>
    <property type="project" value="UniProtKB-SubCell"/>
</dbReference>
<evidence type="ECO:0000259" key="9">
    <source>
        <dbReference type="Pfam" id="PF13231"/>
    </source>
</evidence>
<dbReference type="GO" id="GO:0016763">
    <property type="term" value="F:pentosyltransferase activity"/>
    <property type="evidence" value="ECO:0007669"/>
    <property type="project" value="TreeGrafter"/>
</dbReference>
<feature type="transmembrane region" description="Helical" evidence="8">
    <location>
        <begin position="63"/>
        <end position="81"/>
    </location>
</feature>
<keyword evidence="6 8" id="KW-1133">Transmembrane helix</keyword>
<feature type="transmembrane region" description="Helical" evidence="8">
    <location>
        <begin position="164"/>
        <end position="195"/>
    </location>
</feature>
<evidence type="ECO:0000256" key="6">
    <source>
        <dbReference type="ARBA" id="ARBA00022989"/>
    </source>
</evidence>
<evidence type="ECO:0000256" key="3">
    <source>
        <dbReference type="ARBA" id="ARBA00022676"/>
    </source>
</evidence>
<feature type="transmembrane region" description="Helical" evidence="8">
    <location>
        <begin position="6"/>
        <end position="23"/>
    </location>
</feature>
<dbReference type="PANTHER" id="PTHR33908:SF11">
    <property type="entry name" value="MEMBRANE PROTEIN"/>
    <property type="match status" value="1"/>
</dbReference>
<evidence type="ECO:0000256" key="4">
    <source>
        <dbReference type="ARBA" id="ARBA00022679"/>
    </source>
</evidence>
<reference evidence="10 11" key="1">
    <citation type="journal article" date="2015" name="Nature">
        <title>rRNA introns, odd ribosomes, and small enigmatic genomes across a large radiation of phyla.</title>
        <authorList>
            <person name="Brown C.T."/>
            <person name="Hug L.A."/>
            <person name="Thomas B.C."/>
            <person name="Sharon I."/>
            <person name="Castelle C.J."/>
            <person name="Singh A."/>
            <person name="Wilkins M.J."/>
            <person name="Williams K.H."/>
            <person name="Banfield J.F."/>
        </authorList>
    </citation>
    <scope>NUCLEOTIDE SEQUENCE [LARGE SCALE GENOMIC DNA]</scope>
</reference>
<dbReference type="EMBL" id="LCNW01000022">
    <property type="protein sequence ID" value="KKU63797.1"/>
    <property type="molecule type" value="Genomic_DNA"/>
</dbReference>
<dbReference type="Proteomes" id="UP000034501">
    <property type="component" value="Unassembled WGS sequence"/>
</dbReference>
<keyword evidence="7 8" id="KW-0472">Membrane</keyword>
<feature type="transmembrane region" description="Helical" evidence="8">
    <location>
        <begin position="282"/>
        <end position="300"/>
    </location>
</feature>
<protein>
    <submittedName>
        <fullName evidence="10">Glycosyl transferase family 39</fullName>
    </submittedName>
</protein>
<dbReference type="Pfam" id="PF13231">
    <property type="entry name" value="PMT_2"/>
    <property type="match status" value="1"/>
</dbReference>
<organism evidence="10 11">
    <name type="scientific">Candidatus Woesebacteria bacterium GW2011_GWC2_47_16</name>
    <dbReference type="NCBI Taxonomy" id="1618590"/>
    <lineage>
        <taxon>Bacteria</taxon>
        <taxon>Candidatus Woeseibacteriota</taxon>
    </lineage>
</organism>
<name>A0A0G1S334_9BACT</name>